<evidence type="ECO:0000313" key="2">
    <source>
        <dbReference type="EMBL" id="GAA4692243.1"/>
    </source>
</evidence>
<protein>
    <recommendedName>
        <fullName evidence="4">Acetone carboxylase</fullName>
    </recommendedName>
</protein>
<name>A0ABP8WR73_9MICC</name>
<dbReference type="Proteomes" id="UP001501446">
    <property type="component" value="Unassembled WGS sequence"/>
</dbReference>
<evidence type="ECO:0000256" key="1">
    <source>
        <dbReference type="SAM" id="MobiDB-lite"/>
    </source>
</evidence>
<evidence type="ECO:0000313" key="3">
    <source>
        <dbReference type="Proteomes" id="UP001501446"/>
    </source>
</evidence>
<keyword evidence="3" id="KW-1185">Reference proteome</keyword>
<dbReference type="RefSeq" id="WP_303382783.1">
    <property type="nucleotide sequence ID" value="NZ_BAABLN010000008.1"/>
</dbReference>
<reference evidence="3" key="1">
    <citation type="journal article" date="2019" name="Int. J. Syst. Evol. Microbiol.">
        <title>The Global Catalogue of Microorganisms (GCM) 10K type strain sequencing project: providing services to taxonomists for standard genome sequencing and annotation.</title>
        <authorList>
            <consortium name="The Broad Institute Genomics Platform"/>
            <consortium name="The Broad Institute Genome Sequencing Center for Infectious Disease"/>
            <person name="Wu L."/>
            <person name="Ma J."/>
        </authorList>
    </citation>
    <scope>NUCLEOTIDE SEQUENCE [LARGE SCALE GENOMIC DNA]</scope>
    <source>
        <strain evidence="3">JCM 18958</strain>
    </source>
</reference>
<proteinExistence type="predicted"/>
<comment type="caution">
    <text evidence="2">The sequence shown here is derived from an EMBL/GenBank/DDBJ whole genome shotgun (WGS) entry which is preliminary data.</text>
</comment>
<organism evidence="2 3">
    <name type="scientific">Kocuria gwangalliensis</name>
    <dbReference type="NCBI Taxonomy" id="501592"/>
    <lineage>
        <taxon>Bacteria</taxon>
        <taxon>Bacillati</taxon>
        <taxon>Actinomycetota</taxon>
        <taxon>Actinomycetes</taxon>
        <taxon>Micrococcales</taxon>
        <taxon>Micrococcaceae</taxon>
        <taxon>Kocuria</taxon>
    </lineage>
</organism>
<feature type="region of interest" description="Disordered" evidence="1">
    <location>
        <begin position="1"/>
        <end position="30"/>
    </location>
</feature>
<gene>
    <name evidence="2" type="ORF">GCM10025781_06760</name>
</gene>
<evidence type="ECO:0008006" key="4">
    <source>
        <dbReference type="Google" id="ProtNLM"/>
    </source>
</evidence>
<sequence>MEFDLLGSLSPHEGSPKPATNSTDHPAVPQCSRRGCGRNAAWQLLWNNPKVHAPERRKVWLACDEHREYLGEFLTQRDFLKAVEPFTGAEDQS</sequence>
<accession>A0ABP8WR73</accession>
<dbReference type="EMBL" id="BAABLN010000008">
    <property type="protein sequence ID" value="GAA4692243.1"/>
    <property type="molecule type" value="Genomic_DNA"/>
</dbReference>